<dbReference type="Proteomes" id="UP001149954">
    <property type="component" value="Unassembled WGS sequence"/>
</dbReference>
<feature type="compositionally biased region" description="Basic and acidic residues" evidence="1">
    <location>
        <begin position="94"/>
        <end position="112"/>
    </location>
</feature>
<organism evidence="2 3">
    <name type="scientific">Penicillium fimorum</name>
    <dbReference type="NCBI Taxonomy" id="1882269"/>
    <lineage>
        <taxon>Eukaryota</taxon>
        <taxon>Fungi</taxon>
        <taxon>Dikarya</taxon>
        <taxon>Ascomycota</taxon>
        <taxon>Pezizomycotina</taxon>
        <taxon>Eurotiomycetes</taxon>
        <taxon>Eurotiomycetidae</taxon>
        <taxon>Eurotiales</taxon>
        <taxon>Aspergillaceae</taxon>
        <taxon>Penicillium</taxon>
    </lineage>
</organism>
<evidence type="ECO:0000313" key="2">
    <source>
        <dbReference type="EMBL" id="KAJ5512789.1"/>
    </source>
</evidence>
<evidence type="ECO:0000313" key="3">
    <source>
        <dbReference type="Proteomes" id="UP001149954"/>
    </source>
</evidence>
<comment type="caution">
    <text evidence="2">The sequence shown here is derived from an EMBL/GenBank/DDBJ whole genome shotgun (WGS) entry which is preliminary data.</text>
</comment>
<feature type="region of interest" description="Disordered" evidence="1">
    <location>
        <begin position="172"/>
        <end position="193"/>
    </location>
</feature>
<reference evidence="2" key="2">
    <citation type="journal article" date="2023" name="IMA Fungus">
        <title>Comparative genomic study of the Penicillium genus elucidates a diverse pangenome and 15 lateral gene transfer events.</title>
        <authorList>
            <person name="Petersen C."/>
            <person name="Sorensen T."/>
            <person name="Nielsen M.R."/>
            <person name="Sondergaard T.E."/>
            <person name="Sorensen J.L."/>
            <person name="Fitzpatrick D.A."/>
            <person name="Frisvad J.C."/>
            <person name="Nielsen K.L."/>
        </authorList>
    </citation>
    <scope>NUCLEOTIDE SEQUENCE</scope>
    <source>
        <strain evidence="2">IBT 29495</strain>
    </source>
</reference>
<keyword evidence="3" id="KW-1185">Reference proteome</keyword>
<gene>
    <name evidence="2" type="ORF">N7463_002341</name>
</gene>
<name>A0A9W9Y0I5_9EURO</name>
<dbReference type="AlphaFoldDB" id="A0A9W9Y0I5"/>
<proteinExistence type="predicted"/>
<sequence>MATLFQFQESGMYHCRVKGKLVEVSAENYHFIKLGYPRRMIQQEKAAGIVGKQDIIPVSSVMDRELTVIPNSRNNPVPAPIDKTLASFASDLSPRPEKRNTVSDESENDIKEISQASQEFQAEAARRRSSSRRSDCQPHVLVSDNPFMSVDDPTKPDFPTHIDGSVAGSLDVAKRSQSEASGSGNTAITSGYPSYSGPPQGCFHSLEPLQKSKSIAWIRERRGTRTLLVLMSIMEIAYVMCETATVL</sequence>
<feature type="compositionally biased region" description="Polar residues" evidence="1">
    <location>
        <begin position="178"/>
        <end position="193"/>
    </location>
</feature>
<feature type="region of interest" description="Disordered" evidence="1">
    <location>
        <begin position="88"/>
        <end position="150"/>
    </location>
</feature>
<dbReference type="EMBL" id="JAPWDS010000002">
    <property type="protein sequence ID" value="KAJ5512789.1"/>
    <property type="molecule type" value="Genomic_DNA"/>
</dbReference>
<dbReference type="OrthoDB" id="4369053at2759"/>
<accession>A0A9W9Y0I5</accession>
<evidence type="ECO:0000256" key="1">
    <source>
        <dbReference type="SAM" id="MobiDB-lite"/>
    </source>
</evidence>
<protein>
    <submittedName>
        <fullName evidence="2">Uncharacterized protein</fullName>
    </submittedName>
</protein>
<feature type="compositionally biased region" description="Low complexity" evidence="1">
    <location>
        <begin position="114"/>
        <end position="123"/>
    </location>
</feature>
<reference evidence="2" key="1">
    <citation type="submission" date="2022-12" db="EMBL/GenBank/DDBJ databases">
        <authorList>
            <person name="Petersen C."/>
        </authorList>
    </citation>
    <scope>NUCLEOTIDE SEQUENCE</scope>
    <source>
        <strain evidence="2">IBT 29495</strain>
    </source>
</reference>